<evidence type="ECO:0000313" key="2">
    <source>
        <dbReference type="Proteomes" id="UP000467322"/>
    </source>
</evidence>
<evidence type="ECO:0000313" key="1">
    <source>
        <dbReference type="EMBL" id="MZR12333.1"/>
    </source>
</evidence>
<sequence>MGERKKTSGAQAATSTGEKAVPFDHACLLAGECRFVHAPDIDVPEERVSKAPEHAQDG</sequence>
<organism evidence="1 2">
    <name type="scientific">Maritimibacter harenae</name>
    <dbReference type="NCBI Taxonomy" id="2606218"/>
    <lineage>
        <taxon>Bacteria</taxon>
        <taxon>Pseudomonadati</taxon>
        <taxon>Pseudomonadota</taxon>
        <taxon>Alphaproteobacteria</taxon>
        <taxon>Rhodobacterales</taxon>
        <taxon>Roseobacteraceae</taxon>
        <taxon>Maritimibacter</taxon>
    </lineage>
</organism>
<name>A0A845M4D0_9RHOB</name>
<dbReference type="Proteomes" id="UP000467322">
    <property type="component" value="Unassembled WGS sequence"/>
</dbReference>
<proteinExistence type="predicted"/>
<dbReference type="RefSeq" id="WP_235917115.1">
    <property type="nucleotide sequence ID" value="NZ_WTUX01000010.1"/>
</dbReference>
<protein>
    <submittedName>
        <fullName evidence="1">Uncharacterized protein</fullName>
    </submittedName>
</protein>
<dbReference type="EMBL" id="WTUX01000010">
    <property type="protein sequence ID" value="MZR12333.1"/>
    <property type="molecule type" value="Genomic_DNA"/>
</dbReference>
<gene>
    <name evidence="1" type="ORF">GQE99_04815</name>
</gene>
<reference evidence="1 2" key="1">
    <citation type="submission" date="2019-12" db="EMBL/GenBank/DDBJ databases">
        <title>Maritimibacter sp. nov. sp. isolated from sea sand.</title>
        <authorList>
            <person name="Kim J."/>
            <person name="Jeong S.E."/>
            <person name="Jung H.S."/>
            <person name="Jeon C.O."/>
        </authorList>
    </citation>
    <scope>NUCLEOTIDE SEQUENCE [LARGE SCALE GENOMIC DNA]</scope>
    <source>
        <strain evidence="1 2">DP07</strain>
    </source>
</reference>
<comment type="caution">
    <text evidence="1">The sequence shown here is derived from an EMBL/GenBank/DDBJ whole genome shotgun (WGS) entry which is preliminary data.</text>
</comment>
<accession>A0A845M4D0</accession>
<keyword evidence="2" id="KW-1185">Reference proteome</keyword>
<dbReference type="AlphaFoldDB" id="A0A845M4D0"/>